<proteinExistence type="predicted"/>
<evidence type="ECO:0000256" key="1">
    <source>
        <dbReference type="SAM" id="MobiDB-lite"/>
    </source>
</evidence>
<feature type="region of interest" description="Disordered" evidence="1">
    <location>
        <begin position="1"/>
        <end position="23"/>
    </location>
</feature>
<dbReference type="Pfam" id="PF04233">
    <property type="entry name" value="Phage_Mu_F"/>
    <property type="match status" value="1"/>
</dbReference>
<protein>
    <submittedName>
        <fullName evidence="3">Phage protein containing C-terminal domain related to phage head morphogenesis Mu gpF-like</fullName>
    </submittedName>
</protein>
<evidence type="ECO:0000313" key="3">
    <source>
        <dbReference type="EMBL" id="AXR78995.1"/>
    </source>
</evidence>
<gene>
    <name evidence="3" type="ORF">AArc1_2682</name>
</gene>
<dbReference type="KEGG" id="nan:AArc1_2682"/>
<organism evidence="3 4">
    <name type="scientific">Natrarchaeobaculum sulfurireducens</name>
    <dbReference type="NCBI Taxonomy" id="2044521"/>
    <lineage>
        <taxon>Archaea</taxon>
        <taxon>Methanobacteriati</taxon>
        <taxon>Methanobacteriota</taxon>
        <taxon>Stenosarchaea group</taxon>
        <taxon>Halobacteria</taxon>
        <taxon>Halobacteriales</taxon>
        <taxon>Natrialbaceae</taxon>
        <taxon>Natrarchaeobaculum</taxon>
    </lineage>
</organism>
<name>A0A346PHK0_9EURY</name>
<dbReference type="EMBL" id="CP024047">
    <property type="protein sequence ID" value="AXR78995.1"/>
    <property type="molecule type" value="Genomic_DNA"/>
</dbReference>
<dbReference type="Proteomes" id="UP000258707">
    <property type="component" value="Chromosome"/>
</dbReference>
<evidence type="ECO:0000259" key="2">
    <source>
        <dbReference type="Pfam" id="PF04233"/>
    </source>
</evidence>
<feature type="domain" description="Phage head morphogenesis" evidence="2">
    <location>
        <begin position="179"/>
        <end position="293"/>
    </location>
</feature>
<feature type="compositionally biased region" description="Basic and acidic residues" evidence="1">
    <location>
        <begin position="8"/>
        <end position="23"/>
    </location>
</feature>
<sequence length="354" mass="39259">MSFNPTYERPRELTASEDPTKTKTIRETYGQRLRGAFGRINTAIRERVTEDDIFGLEDTYLTDDEIDQLLETFAGVDGPPDLSTIDPGERVERFEAWLDEAMDSEVLEVIDRDENVWIRRAYERGVEDADSNLKRAGVSAGAATEAADVVEMPVHERKLHVLFARNYAELDGICDAVAQQVTRELADGLAEGVNPREMARRLTDRVDKIGKTRATVLARTETINAHTQASVERYRQQGVEEVGIEPEVQVQTAGDEAVCEQCAEVASQGPWELDEFEGSEYQPAIHPQCRCAVVPVVNEAAASAYLEHPKQFVAMLRAGAFVADSRERYEALAAADDDGAEELVAHFSPQQTAA</sequence>
<accession>A0A346PHK0</accession>
<evidence type="ECO:0000313" key="4">
    <source>
        <dbReference type="Proteomes" id="UP000258707"/>
    </source>
</evidence>
<dbReference type="GeneID" id="37639452"/>
<dbReference type="InterPro" id="IPR006528">
    <property type="entry name" value="Phage_head_morphogenesis_dom"/>
</dbReference>
<dbReference type="RefSeq" id="WP_117365002.1">
    <property type="nucleotide sequence ID" value="NZ_CP024047.1"/>
</dbReference>
<reference evidence="4" key="1">
    <citation type="submission" date="2017-10" db="EMBL/GenBank/DDBJ databases">
        <title>Phenotypic and genomic properties of facultatively anaerobic sulfur-reducing natronoarchaea from hypersaline soda lakes.</title>
        <authorList>
            <person name="Sorokin D.Y."/>
            <person name="Kublanov I.V."/>
            <person name="Roman P."/>
            <person name="Sinninghe Damste J.S."/>
            <person name="Golyshin P.N."/>
            <person name="Rojo D."/>
            <person name="Ciordia S."/>
            <person name="Mena Md.C."/>
            <person name="Ferrer M."/>
            <person name="Messina E."/>
            <person name="Smedile F."/>
            <person name="La Spada G."/>
            <person name="La Cono V."/>
            <person name="Yakimov M.M."/>
        </authorList>
    </citation>
    <scope>NUCLEOTIDE SEQUENCE [LARGE SCALE GENOMIC DNA]</scope>
    <source>
        <strain evidence="4">AArc1</strain>
    </source>
</reference>
<dbReference type="AlphaFoldDB" id="A0A346PHK0"/>
<dbReference type="NCBIfam" id="TIGR01641">
    <property type="entry name" value="phageSPP1_gp7"/>
    <property type="match status" value="1"/>
</dbReference>